<dbReference type="GO" id="GO:0070525">
    <property type="term" value="P:tRNA threonylcarbamoyladenosine metabolic process"/>
    <property type="evidence" value="ECO:0007669"/>
    <property type="project" value="TreeGrafter"/>
</dbReference>
<evidence type="ECO:0000313" key="3">
    <source>
        <dbReference type="Proteomes" id="UP000285326"/>
    </source>
</evidence>
<name>A0A420IGT0_9PEZI</name>
<evidence type="ECO:0008006" key="4">
    <source>
        <dbReference type="Google" id="ProtNLM"/>
    </source>
</evidence>
<dbReference type="EMBL" id="MCBS01024290">
    <property type="protein sequence ID" value="RKF73750.1"/>
    <property type="molecule type" value="Genomic_DNA"/>
</dbReference>
<dbReference type="PANTHER" id="PTHR31283">
    <property type="entry name" value="EKC/KEOPS COMPLEX SUBUNIT PCC1 FAMILY MEMBER"/>
    <property type="match status" value="1"/>
</dbReference>
<dbReference type="AlphaFoldDB" id="A0A420IGT0"/>
<evidence type="ECO:0000256" key="1">
    <source>
        <dbReference type="ARBA" id="ARBA00007073"/>
    </source>
</evidence>
<gene>
    <name evidence="2" type="ORF">GcM1_242015</name>
</gene>
<dbReference type="Pfam" id="PF09341">
    <property type="entry name" value="Pcc1"/>
    <property type="match status" value="1"/>
</dbReference>
<dbReference type="GO" id="GO:0000408">
    <property type="term" value="C:EKC/KEOPS complex"/>
    <property type="evidence" value="ECO:0007669"/>
    <property type="project" value="TreeGrafter"/>
</dbReference>
<comment type="similarity">
    <text evidence="1">Belongs to the CTAG/PCC1 family.</text>
</comment>
<proteinExistence type="inferred from homology"/>
<organism evidence="2 3">
    <name type="scientific">Golovinomyces cichoracearum</name>
    <dbReference type="NCBI Taxonomy" id="62708"/>
    <lineage>
        <taxon>Eukaryota</taxon>
        <taxon>Fungi</taxon>
        <taxon>Dikarya</taxon>
        <taxon>Ascomycota</taxon>
        <taxon>Pezizomycotina</taxon>
        <taxon>Leotiomycetes</taxon>
        <taxon>Erysiphales</taxon>
        <taxon>Erysiphaceae</taxon>
        <taxon>Golovinomyces</taxon>
    </lineage>
</organism>
<dbReference type="InterPro" id="IPR015419">
    <property type="entry name" value="CTAG/Pcc1"/>
</dbReference>
<accession>A0A420IGT0</accession>
<sequence length="136" mass="15034">MQSNYDDQYPYSMYAFNPVFLTVDIPFPNAGLASIALEALRVDPELSSFVHRTLTTISSSSPCSPSLCLAESQKSIVRTHYKAKTNRVLRVALNGFMESLSVIVAVMAELNVKTLETAVQNNKQISNHQSFLTSES</sequence>
<dbReference type="Proteomes" id="UP000285326">
    <property type="component" value="Unassembled WGS sequence"/>
</dbReference>
<dbReference type="PANTHER" id="PTHR31283:SF5">
    <property type="entry name" value="EKC_KEOPS COMPLEX SUBUNIT LAGE3"/>
    <property type="match status" value="1"/>
</dbReference>
<reference evidence="2 3" key="1">
    <citation type="journal article" date="2018" name="BMC Genomics">
        <title>Comparative genome analyses reveal sequence features reflecting distinct modes of host-adaptation between dicot and monocot powdery mildew.</title>
        <authorList>
            <person name="Wu Y."/>
            <person name="Ma X."/>
            <person name="Pan Z."/>
            <person name="Kale S.D."/>
            <person name="Song Y."/>
            <person name="King H."/>
            <person name="Zhang Q."/>
            <person name="Presley C."/>
            <person name="Deng X."/>
            <person name="Wei C.I."/>
            <person name="Xiao S."/>
        </authorList>
    </citation>
    <scope>NUCLEOTIDE SEQUENCE [LARGE SCALE GENOMIC DNA]</scope>
    <source>
        <strain evidence="2">UMSG1</strain>
    </source>
</reference>
<protein>
    <recommendedName>
        <fullName evidence="4">Transcription factor pcc1</fullName>
    </recommendedName>
</protein>
<dbReference type="Gene3D" id="3.30.310.50">
    <property type="entry name" value="Alpha-D-phosphohexomutase, C-terminal domain"/>
    <property type="match status" value="1"/>
</dbReference>
<evidence type="ECO:0000313" key="2">
    <source>
        <dbReference type="EMBL" id="RKF73750.1"/>
    </source>
</evidence>
<comment type="caution">
    <text evidence="2">The sequence shown here is derived from an EMBL/GenBank/DDBJ whole genome shotgun (WGS) entry which is preliminary data.</text>
</comment>